<evidence type="ECO:0000256" key="5">
    <source>
        <dbReference type="ARBA" id="ARBA00023136"/>
    </source>
</evidence>
<feature type="compositionally biased region" description="Acidic residues" evidence="6">
    <location>
        <begin position="314"/>
        <end position="330"/>
    </location>
</feature>
<keyword evidence="4 7" id="KW-1133">Transmembrane helix</keyword>
<dbReference type="PROSITE" id="PS50231">
    <property type="entry name" value="RICIN_B_LECTIN"/>
    <property type="match status" value="1"/>
</dbReference>
<feature type="transmembrane region" description="Helical" evidence="7">
    <location>
        <begin position="1764"/>
        <end position="1783"/>
    </location>
</feature>
<comment type="subcellular location">
    <subcellularLocation>
        <location evidence="1">Membrane</location>
        <topology evidence="1">Multi-pass membrane protein</topology>
    </subcellularLocation>
</comment>
<feature type="region of interest" description="Disordered" evidence="6">
    <location>
        <begin position="1384"/>
        <end position="1438"/>
    </location>
</feature>
<feature type="transmembrane region" description="Helical" evidence="7">
    <location>
        <begin position="1661"/>
        <end position="1680"/>
    </location>
</feature>
<dbReference type="InterPro" id="IPR005821">
    <property type="entry name" value="Ion_trans_dom"/>
</dbReference>
<proteinExistence type="predicted"/>
<keyword evidence="10" id="KW-1185">Reference proteome</keyword>
<sequence>MKKSANSEDEFENEESDDEQLINVTTGVAFGKYEDQEKIAIAASPDAFLQGERERKADELVADADTFAEKAEKAAVNAEIAESTARAAFATSISVAESARTPTTRAKAAAEKAVKEATDAANASEGAAASFLEANKLLKAIKDAGKKAVAFRAEAAEAASRGLGDKMNAAIGKEKQESNKADLTFEKLERVTEDAKNFAEAATKAEHKAFRYSTEVVEAIKNAEKAARIEQEAVKRAKEDAERKAAEKRAKVEAERKEAERTKAAAAKKERIEAAKRKNDEEKREKEAVAMWNQAEAERMDLFYKWKVQQIAEEESDMEYESDLEIEEEPVCIPGLEQKPEPSVEPKLSPLKPKLSPEPESSAELTSSTEPEPSPLGLESSSTVIVEPSRAMPAPSDSSPAVFPGASPAPSAGVADTDDYEELNEFLEVENKSEPDYNNTFRIEVMEMEEPNADVQQVKAGVTKGRFSDINSYCYYYYYYYYLRVDEKPFRFGLFDFPKETFFIEQWSTRKVLCIKEDKLVLQECDIRVNYKSQLWRAQNGVLINDGTDHVLDVENGCSEADAAIIISRKNPFNYHNQQWGCTSDGLLFTKADFYLVVDDLNGRIQLVEAEQGKAARQRQSWNFKVGLSIDDEFFSTTGPLVESPFSMRADVMTKESKTVPPPSSNEHKAQWFVIRRSRTHFVWEASEDGGIVFAAEKNYHAKKQLWAFRNGYLVNKDSSRVVTIIGTPVTGGNLRIERKAAGGAPNQQWFATDKGYFSSQANRRLAIGTTLRILKEASVVTLVDCATAALTQTTFVIKKRTDNTAHPKIPRPELPMNIRKFSGIWNPKHKPPLFRQPSAESGYWSQYTPTPGPVHGWPETISRQVLRQDTLPGSSTTIHPSDPYPAPAHAFAGEPDYFNRQLSEQPEESFISNTSPDFVHKVNNRSGTTDSFYKNHTEVYVASHTSDMEDAAHASDIEDREITVTHTSNAENTAIHTSDIEDAENIIAHTSDIGDADNTTTHTSDIENAENTTTTTHTDDMGGLVEGGCAGSATIPGTRPPPGEIDRRAYSMRKSDTIENNPLTEHIEPAYDLTKAINWTPLTVPMVAEPRPRPVRTATKDNAPSARQLVKVLRRESNGVLERTMTPPEEAVSPDSEQLACMRPMRQIVRQPVETAPHDGEQVVRIPSVRQPVETTPHNSEHVETAPHDDKQKETVKKVPPGGDESCRSPSTRKVEVSEPVPDNVAINMLATHDGSVDITKRIGLSSTVDGVVDCVDFVLVALRPANGDGVDITVDAFPDTGLEPASTEPLAKLLPQGPRLPPITDKSYIKYSHSAWESVIRHKYQYKNQDVIPADKHILRGAAEVSLRKEVARLLTLNTAPIPEEAMYKYVTKKEDYMPFFGEEKTSPTSHKEKSNSKRRQLNGGMFSGISKSDTVEEAPEPKKKTAKKEKDKKLPEPLIVDEKTNQLVPTDFMIDVSAVFPTIIKQYSKYAQKVLCRVGYTKITLVKRKPGKSSSDEPHNIVQLRLLSEFPFMYGRISLDRNLRLTWYQAPFKWLLYRMKLIHENKTKTIHALCIVPLRRICAFEYPKEEDDSHLYGDPPIRQNGVWKAHSVFTEIVHSENAQEVFEAEFWDVVLGTYESHGTPQEFAIANGMFFSDSDLNHILQKPRLDFKWRSYAALRWLLIWLVEIIYIVLWFVSTNPMVQRHPSNSDPPEWPVWSVQFQIGAISLGSLFLCHEIRQLIYHGPKRYFHNVYNFIDLLCYVLPITISVNNLQARFVGTQIDLTALTILLLWLHFLQRLRVFKSIGIFVNTLLRGVKQIIPFLAVVFVILVGFGHGTWALLGNYDADPKNGANTFSSFSTSLKNTYWGITGDMSGLQAWDGFSPMADIFRFMFTFVAIVYLFNLLIAMLGDNYAEAFQNAGASFRLQRAKAIAEIECFWMFPWERRNKVNFPDDIFYEAKPDDIHEWEEDNKPVNALLE</sequence>
<feature type="region of interest" description="Disordered" evidence="6">
    <location>
        <begin position="1"/>
        <end position="22"/>
    </location>
</feature>
<evidence type="ECO:0000256" key="7">
    <source>
        <dbReference type="SAM" id="Phobius"/>
    </source>
</evidence>
<feature type="compositionally biased region" description="Low complexity" evidence="6">
    <location>
        <begin position="345"/>
        <end position="383"/>
    </location>
</feature>
<organism evidence="9 10">
    <name type="scientific">Jimgerdemannia flammicorona</name>
    <dbReference type="NCBI Taxonomy" id="994334"/>
    <lineage>
        <taxon>Eukaryota</taxon>
        <taxon>Fungi</taxon>
        <taxon>Fungi incertae sedis</taxon>
        <taxon>Mucoromycota</taxon>
        <taxon>Mucoromycotina</taxon>
        <taxon>Endogonomycetes</taxon>
        <taxon>Endogonales</taxon>
        <taxon>Endogonaceae</taxon>
        <taxon>Jimgerdemannia</taxon>
    </lineage>
</organism>
<keyword evidence="2 7" id="KW-0812">Transmembrane</keyword>
<dbReference type="InterPro" id="IPR024862">
    <property type="entry name" value="TRPV"/>
</dbReference>
<accession>A0A433DA17</accession>
<dbReference type="Proteomes" id="UP000268093">
    <property type="component" value="Unassembled WGS sequence"/>
</dbReference>
<dbReference type="SUPFAM" id="SSF50370">
    <property type="entry name" value="Ricin B-like lectins"/>
    <property type="match status" value="1"/>
</dbReference>
<evidence type="ECO:0000256" key="2">
    <source>
        <dbReference type="ARBA" id="ARBA00022692"/>
    </source>
</evidence>
<comment type="caution">
    <text evidence="9">The sequence shown here is derived from an EMBL/GenBank/DDBJ whole genome shotgun (WGS) entry which is preliminary data.</text>
</comment>
<feature type="transmembrane region" description="Helical" evidence="7">
    <location>
        <begin position="1803"/>
        <end position="1825"/>
    </location>
</feature>
<feature type="compositionally biased region" description="Low complexity" evidence="6">
    <location>
        <begin position="398"/>
        <end position="414"/>
    </location>
</feature>
<dbReference type="GO" id="GO:0005886">
    <property type="term" value="C:plasma membrane"/>
    <property type="evidence" value="ECO:0007669"/>
    <property type="project" value="TreeGrafter"/>
</dbReference>
<dbReference type="PANTHER" id="PTHR10582">
    <property type="entry name" value="TRANSIENT RECEPTOR POTENTIAL ION CHANNEL PROTEIN"/>
    <property type="match status" value="1"/>
</dbReference>
<evidence type="ECO:0000256" key="3">
    <source>
        <dbReference type="ARBA" id="ARBA00022737"/>
    </source>
</evidence>
<feature type="transmembrane region" description="Helical" evidence="7">
    <location>
        <begin position="1872"/>
        <end position="1893"/>
    </location>
</feature>
<feature type="region of interest" description="Disordered" evidence="6">
    <location>
        <begin position="233"/>
        <end position="285"/>
    </location>
</feature>
<evidence type="ECO:0000256" key="1">
    <source>
        <dbReference type="ARBA" id="ARBA00004141"/>
    </source>
</evidence>
<feature type="region of interest" description="Disordered" evidence="6">
    <location>
        <begin position="314"/>
        <end position="414"/>
    </location>
</feature>
<feature type="compositionally biased region" description="Acidic residues" evidence="6">
    <location>
        <begin position="7"/>
        <end position="20"/>
    </location>
</feature>
<feature type="transmembrane region" description="Helical" evidence="7">
    <location>
        <begin position="1739"/>
        <end position="1758"/>
    </location>
</feature>
<evidence type="ECO:0000313" key="10">
    <source>
        <dbReference type="Proteomes" id="UP000268093"/>
    </source>
</evidence>
<dbReference type="InterPro" id="IPR035992">
    <property type="entry name" value="Ricin_B-like_lectins"/>
</dbReference>
<evidence type="ECO:0000256" key="4">
    <source>
        <dbReference type="ARBA" id="ARBA00022989"/>
    </source>
</evidence>
<dbReference type="GO" id="GO:0098703">
    <property type="term" value="P:calcium ion import across plasma membrane"/>
    <property type="evidence" value="ECO:0007669"/>
    <property type="project" value="TreeGrafter"/>
</dbReference>
<dbReference type="PANTHER" id="PTHR10582:SF2">
    <property type="entry name" value="INACTIVE"/>
    <property type="match status" value="1"/>
</dbReference>
<evidence type="ECO:0000313" key="9">
    <source>
        <dbReference type="EMBL" id="RUP47714.1"/>
    </source>
</evidence>
<dbReference type="Gene3D" id="2.80.10.50">
    <property type="match status" value="2"/>
</dbReference>
<gene>
    <name evidence="9" type="ORF">BC936DRAFT_145418</name>
</gene>
<reference evidence="9 10" key="1">
    <citation type="journal article" date="2018" name="New Phytol.">
        <title>Phylogenomics of Endogonaceae and evolution of mycorrhizas within Mucoromycota.</title>
        <authorList>
            <person name="Chang Y."/>
            <person name="Desiro A."/>
            <person name="Na H."/>
            <person name="Sandor L."/>
            <person name="Lipzen A."/>
            <person name="Clum A."/>
            <person name="Barry K."/>
            <person name="Grigoriev I.V."/>
            <person name="Martin F.M."/>
            <person name="Stajich J.E."/>
            <person name="Smith M.E."/>
            <person name="Bonito G."/>
            <person name="Spatafora J.W."/>
        </authorList>
    </citation>
    <scope>NUCLEOTIDE SEQUENCE [LARGE SCALE GENOMIC DNA]</scope>
    <source>
        <strain evidence="9 10">GMNB39</strain>
    </source>
</reference>
<name>A0A433DA17_9FUNG</name>
<dbReference type="Pfam" id="PF00520">
    <property type="entry name" value="Ion_trans"/>
    <property type="match status" value="1"/>
</dbReference>
<feature type="compositionally biased region" description="Basic and acidic residues" evidence="6">
    <location>
        <begin position="1422"/>
        <end position="1438"/>
    </location>
</feature>
<feature type="region of interest" description="Disordered" evidence="6">
    <location>
        <begin position="1171"/>
        <end position="1221"/>
    </location>
</feature>
<dbReference type="OrthoDB" id="310870at2759"/>
<dbReference type="GO" id="GO:0005216">
    <property type="term" value="F:monoatomic ion channel activity"/>
    <property type="evidence" value="ECO:0007669"/>
    <property type="project" value="InterPro"/>
</dbReference>
<feature type="domain" description="Ion transport" evidence="8">
    <location>
        <begin position="1670"/>
        <end position="1902"/>
    </location>
</feature>
<feature type="compositionally biased region" description="Basic and acidic residues" evidence="6">
    <location>
        <begin position="1384"/>
        <end position="1398"/>
    </location>
</feature>
<keyword evidence="3" id="KW-0677">Repeat</keyword>
<evidence type="ECO:0000259" key="8">
    <source>
        <dbReference type="Pfam" id="PF00520"/>
    </source>
</evidence>
<evidence type="ECO:0000256" key="6">
    <source>
        <dbReference type="SAM" id="MobiDB-lite"/>
    </source>
</evidence>
<keyword evidence="5 7" id="KW-0472">Membrane</keyword>
<protein>
    <recommendedName>
        <fullName evidence="8">Ion transport domain-containing protein</fullName>
    </recommendedName>
</protein>
<dbReference type="EMBL" id="RBNI01004198">
    <property type="protein sequence ID" value="RUP47714.1"/>
    <property type="molecule type" value="Genomic_DNA"/>
</dbReference>
<feature type="compositionally biased region" description="Basic and acidic residues" evidence="6">
    <location>
        <begin position="1180"/>
        <end position="1198"/>
    </location>
</feature>